<comment type="caution">
    <text evidence="1">The sequence shown here is derived from an EMBL/GenBank/DDBJ whole genome shotgun (WGS) entry which is preliminary data.</text>
</comment>
<accession>A0ACC6Q3J8</accession>
<dbReference type="EMBL" id="JBBKAJ010000022">
    <property type="protein sequence ID" value="MEJ8638156.1"/>
    <property type="molecule type" value="Genomic_DNA"/>
</dbReference>
<evidence type="ECO:0000313" key="2">
    <source>
        <dbReference type="Proteomes" id="UP001377168"/>
    </source>
</evidence>
<reference evidence="1" key="1">
    <citation type="submission" date="2024-03" db="EMBL/GenBank/DDBJ databases">
        <title>Novel Streptomyces species of biotechnological and ecological value are a feature of Machair soil.</title>
        <authorList>
            <person name="Prole J.R."/>
            <person name="Goodfellow M."/>
            <person name="Allenby N."/>
            <person name="Ward A.C."/>
        </authorList>
    </citation>
    <scope>NUCLEOTIDE SEQUENCE</scope>
    <source>
        <strain evidence="1">MS2.AVA.5</strain>
    </source>
</reference>
<sequence>MSASSIPDDAWEQFQRESEGPARLRAPKEPSARARIVAERLRRADEEAARQGLGRRRRAEPDAWRAWASRDRVHKPRSRAWGLVWVVVAVGVALVVMNPGRALSWLS</sequence>
<proteinExistence type="predicted"/>
<dbReference type="Proteomes" id="UP001377168">
    <property type="component" value="Unassembled WGS sequence"/>
</dbReference>
<gene>
    <name evidence="1" type="ORF">WKI67_32860</name>
</gene>
<keyword evidence="2" id="KW-1185">Reference proteome</keyword>
<organism evidence="1 2">
    <name type="scientific">Streptomyces achmelvichensis</name>
    <dbReference type="NCBI Taxonomy" id="3134111"/>
    <lineage>
        <taxon>Bacteria</taxon>
        <taxon>Bacillati</taxon>
        <taxon>Actinomycetota</taxon>
        <taxon>Actinomycetes</taxon>
        <taxon>Kitasatosporales</taxon>
        <taxon>Streptomycetaceae</taxon>
        <taxon>Streptomyces</taxon>
    </lineage>
</organism>
<evidence type="ECO:0000313" key="1">
    <source>
        <dbReference type="EMBL" id="MEJ8638156.1"/>
    </source>
</evidence>
<name>A0ACC6Q3J8_9ACTN</name>
<protein>
    <submittedName>
        <fullName evidence="1">Uncharacterized protein</fullName>
    </submittedName>
</protein>